<feature type="compositionally biased region" description="Basic and acidic residues" evidence="1">
    <location>
        <begin position="58"/>
        <end position="86"/>
    </location>
</feature>
<dbReference type="SUPFAM" id="SSF54928">
    <property type="entry name" value="RNA-binding domain, RBD"/>
    <property type="match status" value="1"/>
</dbReference>
<dbReference type="OrthoDB" id="1751620at2759"/>
<dbReference type="STRING" id="63057.A0A2P5B654"/>
<dbReference type="AlphaFoldDB" id="A0A2P5B654"/>
<dbReference type="Proteomes" id="UP000237000">
    <property type="component" value="Unassembled WGS sequence"/>
</dbReference>
<sequence>MVKDRSVLHALVEYETLEAAEKAVATLNNEQDWRSGMRVKFLKQMAKHGQRKQIWRGPDSEKNHESQLPDRTRDEGYHNSSEHHDDTPDEEDVAHLHKQKNEHRGRNRGRSGRQKHRGANGMGHGNAWSACQPHEPPKPPPGPRMPDGTRGFTMGRGRPPSSDQS</sequence>
<comment type="caution">
    <text evidence="2">The sequence shown here is derived from an EMBL/GenBank/DDBJ whole genome shotgun (WGS) entry which is preliminary data.</text>
</comment>
<reference evidence="3" key="1">
    <citation type="submission" date="2016-06" db="EMBL/GenBank/DDBJ databases">
        <title>Parallel loss of symbiosis genes in relatives of nitrogen-fixing non-legume Parasponia.</title>
        <authorList>
            <person name="Van Velzen R."/>
            <person name="Holmer R."/>
            <person name="Bu F."/>
            <person name="Rutten L."/>
            <person name="Van Zeijl A."/>
            <person name="Liu W."/>
            <person name="Santuari L."/>
            <person name="Cao Q."/>
            <person name="Sharma T."/>
            <person name="Shen D."/>
            <person name="Roswanjaya Y."/>
            <person name="Wardhani T."/>
            <person name="Kalhor M.S."/>
            <person name="Jansen J."/>
            <person name="Van den Hoogen J."/>
            <person name="Gungor B."/>
            <person name="Hartog M."/>
            <person name="Hontelez J."/>
            <person name="Verver J."/>
            <person name="Yang W.-C."/>
            <person name="Schijlen E."/>
            <person name="Repin R."/>
            <person name="Schilthuizen M."/>
            <person name="Schranz E."/>
            <person name="Heidstra R."/>
            <person name="Miyata K."/>
            <person name="Fedorova E."/>
            <person name="Kohlen W."/>
            <person name="Bisseling T."/>
            <person name="Smit S."/>
            <person name="Geurts R."/>
        </authorList>
    </citation>
    <scope>NUCLEOTIDE SEQUENCE [LARGE SCALE GENOMIC DNA]</scope>
    <source>
        <strain evidence="3">cv. RG33-2</strain>
    </source>
</reference>
<organism evidence="2 3">
    <name type="scientific">Trema orientale</name>
    <name type="common">Charcoal tree</name>
    <name type="synonym">Celtis orientalis</name>
    <dbReference type="NCBI Taxonomy" id="63057"/>
    <lineage>
        <taxon>Eukaryota</taxon>
        <taxon>Viridiplantae</taxon>
        <taxon>Streptophyta</taxon>
        <taxon>Embryophyta</taxon>
        <taxon>Tracheophyta</taxon>
        <taxon>Spermatophyta</taxon>
        <taxon>Magnoliopsida</taxon>
        <taxon>eudicotyledons</taxon>
        <taxon>Gunneridae</taxon>
        <taxon>Pentapetalae</taxon>
        <taxon>rosids</taxon>
        <taxon>fabids</taxon>
        <taxon>Rosales</taxon>
        <taxon>Cannabaceae</taxon>
        <taxon>Trema</taxon>
    </lineage>
</organism>
<dbReference type="EMBL" id="JXTC01000597">
    <property type="protein sequence ID" value="PON44273.1"/>
    <property type="molecule type" value="Genomic_DNA"/>
</dbReference>
<evidence type="ECO:0000256" key="1">
    <source>
        <dbReference type="SAM" id="MobiDB-lite"/>
    </source>
</evidence>
<dbReference type="InterPro" id="IPR035979">
    <property type="entry name" value="RBD_domain_sf"/>
</dbReference>
<evidence type="ECO:0000313" key="3">
    <source>
        <dbReference type="Proteomes" id="UP000237000"/>
    </source>
</evidence>
<dbReference type="GO" id="GO:0003676">
    <property type="term" value="F:nucleic acid binding"/>
    <property type="evidence" value="ECO:0007669"/>
    <property type="project" value="InterPro"/>
</dbReference>
<proteinExistence type="predicted"/>
<evidence type="ECO:0000313" key="2">
    <source>
        <dbReference type="EMBL" id="PON44273.1"/>
    </source>
</evidence>
<protein>
    <submittedName>
        <fullName evidence="2">Nucleotide-binding alpha-beta plait domain containing protein</fullName>
    </submittedName>
</protein>
<feature type="compositionally biased region" description="Basic residues" evidence="1">
    <location>
        <begin position="96"/>
        <end position="118"/>
    </location>
</feature>
<gene>
    <name evidence="2" type="ORF">TorRG33x02_331150</name>
</gene>
<accession>A0A2P5B654</accession>
<feature type="region of interest" description="Disordered" evidence="1">
    <location>
        <begin position="49"/>
        <end position="165"/>
    </location>
</feature>
<keyword evidence="3" id="KW-1185">Reference proteome</keyword>
<name>A0A2P5B654_TREOI</name>
<dbReference type="InParanoid" id="A0A2P5B654"/>